<dbReference type="GO" id="GO:0051537">
    <property type="term" value="F:2 iron, 2 sulfur cluster binding"/>
    <property type="evidence" value="ECO:0007669"/>
    <property type="project" value="UniProtKB-KW"/>
</dbReference>
<evidence type="ECO:0000256" key="4">
    <source>
        <dbReference type="ARBA" id="ARBA00023004"/>
    </source>
</evidence>
<dbReference type="InterPro" id="IPR042128">
    <property type="entry name" value="NuoE_dom"/>
</dbReference>
<feature type="binding site" evidence="7">
    <location>
        <position position="90"/>
    </location>
    <ligand>
        <name>[2Fe-2S] cluster</name>
        <dbReference type="ChEBI" id="CHEBI:190135"/>
    </ligand>
</feature>
<evidence type="ECO:0000256" key="3">
    <source>
        <dbReference type="ARBA" id="ARBA00022723"/>
    </source>
</evidence>
<keyword evidence="5 7" id="KW-0411">Iron-sulfur</keyword>
<keyword evidence="8" id="KW-0830">Ubiquinone</keyword>
<name>A0A0F0CNC4_9BACT</name>
<dbReference type="FunFam" id="3.40.30.10:FF:000015">
    <property type="entry name" value="NADH-quinone oxidoreductase subunit E"/>
    <property type="match status" value="1"/>
</dbReference>
<evidence type="ECO:0000313" key="8">
    <source>
        <dbReference type="EMBL" id="KJJ84833.1"/>
    </source>
</evidence>
<keyword evidence="8" id="KW-0560">Oxidoreductase</keyword>
<dbReference type="GO" id="GO:0046872">
    <property type="term" value="F:metal ion binding"/>
    <property type="evidence" value="ECO:0007669"/>
    <property type="project" value="UniProtKB-KW"/>
</dbReference>
<dbReference type="SUPFAM" id="SSF52833">
    <property type="entry name" value="Thioredoxin-like"/>
    <property type="match status" value="1"/>
</dbReference>
<dbReference type="EMBL" id="JYNY01000249">
    <property type="protein sequence ID" value="KJJ84833.1"/>
    <property type="molecule type" value="Genomic_DNA"/>
</dbReference>
<dbReference type="PANTHER" id="PTHR43342:SF2">
    <property type="entry name" value="POTENTIAL NAD-REDUCING HYDROGENASE SUBUNIT"/>
    <property type="match status" value="1"/>
</dbReference>
<evidence type="ECO:0000313" key="9">
    <source>
        <dbReference type="Proteomes" id="UP000033428"/>
    </source>
</evidence>
<comment type="cofactor">
    <cofactor evidence="6">
        <name>[2Fe-2S] cluster</name>
        <dbReference type="ChEBI" id="CHEBI:190135"/>
    </cofactor>
</comment>
<dbReference type="PROSITE" id="PS01099">
    <property type="entry name" value="COMPLEX1_24K"/>
    <property type="match status" value="1"/>
</dbReference>
<dbReference type="EC" id="1.6.-.-" evidence="8"/>
<accession>A0A0F0CNC4</accession>
<feature type="binding site" evidence="7">
    <location>
        <position position="130"/>
    </location>
    <ligand>
        <name>[2Fe-2S] cluster</name>
        <dbReference type="ChEBI" id="CHEBI:190135"/>
    </ligand>
</feature>
<dbReference type="CDD" id="cd03064">
    <property type="entry name" value="TRX_Fd_NuoE"/>
    <property type="match status" value="1"/>
</dbReference>
<dbReference type="AlphaFoldDB" id="A0A0F0CNC4"/>
<keyword evidence="9" id="KW-1185">Reference proteome</keyword>
<protein>
    <submittedName>
        <fullName evidence="8">NADH:ubiquinone oxidoreductase, 24 kDa subunit</fullName>
        <ecNumber evidence="8">1.6.-.-</ecNumber>
    </submittedName>
</protein>
<organism evidence="8 9">
    <name type="scientific">Candidatus Omnitrophus magneticus</name>
    <dbReference type="NCBI Taxonomy" id="1609969"/>
    <lineage>
        <taxon>Bacteria</taxon>
        <taxon>Pseudomonadati</taxon>
        <taxon>Candidatus Omnitrophota</taxon>
        <taxon>Candidatus Omnitrophus</taxon>
    </lineage>
</organism>
<evidence type="ECO:0000256" key="1">
    <source>
        <dbReference type="ARBA" id="ARBA00010643"/>
    </source>
</evidence>
<evidence type="ECO:0000256" key="5">
    <source>
        <dbReference type="ARBA" id="ARBA00023014"/>
    </source>
</evidence>
<dbReference type="PATRIC" id="fig|1609969.3.peg.1367"/>
<dbReference type="GO" id="GO:0016491">
    <property type="term" value="F:oxidoreductase activity"/>
    <property type="evidence" value="ECO:0007669"/>
    <property type="project" value="UniProtKB-KW"/>
</dbReference>
<evidence type="ECO:0000256" key="6">
    <source>
        <dbReference type="ARBA" id="ARBA00034078"/>
    </source>
</evidence>
<dbReference type="InterPro" id="IPR002023">
    <property type="entry name" value="NuoE-like"/>
</dbReference>
<reference evidence="8 9" key="1">
    <citation type="submission" date="2015-02" db="EMBL/GenBank/DDBJ databases">
        <title>Single-cell genomics of uncultivated deep-branching MTB reveals a conserved set of magnetosome genes.</title>
        <authorList>
            <person name="Kolinko S."/>
            <person name="Richter M."/>
            <person name="Glockner F.O."/>
            <person name="Brachmann A."/>
            <person name="Schuler D."/>
        </authorList>
    </citation>
    <scope>NUCLEOTIDE SEQUENCE [LARGE SCALE GENOMIC DNA]</scope>
    <source>
        <strain evidence="8">SKK-01</strain>
    </source>
</reference>
<dbReference type="InterPro" id="IPR036249">
    <property type="entry name" value="Thioredoxin-like_sf"/>
</dbReference>
<dbReference type="PIRSF" id="PIRSF000216">
    <property type="entry name" value="NADH_DH_24kDa"/>
    <property type="match status" value="1"/>
</dbReference>
<keyword evidence="2 7" id="KW-0001">2Fe-2S</keyword>
<comment type="similarity">
    <text evidence="1">Belongs to the complex I 24 kDa subunit family.</text>
</comment>
<dbReference type="NCBIfam" id="NF005722">
    <property type="entry name" value="PRK07539.1-2"/>
    <property type="match status" value="1"/>
</dbReference>
<comment type="caution">
    <text evidence="8">The sequence shown here is derived from an EMBL/GenBank/DDBJ whole genome shotgun (WGS) entry which is preliminary data.</text>
</comment>
<dbReference type="Gene3D" id="1.10.10.1590">
    <property type="entry name" value="NADH-quinone oxidoreductase subunit E"/>
    <property type="match status" value="1"/>
</dbReference>
<sequence length="163" mass="18369">MKIDDKEKLGQLREFMNDCKKKPHPESHLIAILHKAQDLYGYLPREVMDDVAIEMNIPTAHIWGVATFYHYFNLKKLGEHVISVCLGTACYVNGAEKVVETLKRELGIDPGETTADGMFTLASTRCLGACGLAPVMMVDNKIYGELNTVKIKEIIKTYYKESE</sequence>
<dbReference type="Pfam" id="PF01257">
    <property type="entry name" value="2Fe-2S_thioredx"/>
    <property type="match status" value="1"/>
</dbReference>
<evidence type="ECO:0000256" key="7">
    <source>
        <dbReference type="PIRSR" id="PIRSR000216-1"/>
    </source>
</evidence>
<dbReference type="PANTHER" id="PTHR43342">
    <property type="entry name" value="NADH-QUINONE OXIDOREDUCTASE, E SUBUNIT"/>
    <property type="match status" value="1"/>
</dbReference>
<dbReference type="Gene3D" id="3.40.30.10">
    <property type="entry name" value="Glutaredoxin"/>
    <property type="match status" value="1"/>
</dbReference>
<dbReference type="InterPro" id="IPR041921">
    <property type="entry name" value="NuoE_N"/>
</dbReference>
<dbReference type="InterPro" id="IPR028431">
    <property type="entry name" value="NADP_DH_HndA-like"/>
</dbReference>
<dbReference type="Proteomes" id="UP000033428">
    <property type="component" value="Unassembled WGS sequence"/>
</dbReference>
<proteinExistence type="inferred from homology"/>
<keyword evidence="3 7" id="KW-0479">Metal-binding</keyword>
<feature type="binding site" evidence="7">
    <location>
        <position position="85"/>
    </location>
    <ligand>
        <name>[2Fe-2S] cluster</name>
        <dbReference type="ChEBI" id="CHEBI:190135"/>
    </ligand>
</feature>
<evidence type="ECO:0000256" key="2">
    <source>
        <dbReference type="ARBA" id="ARBA00022714"/>
    </source>
</evidence>
<comment type="cofactor">
    <cofactor evidence="7">
        <name>[2Fe-2S] cluster</name>
        <dbReference type="ChEBI" id="CHEBI:190135"/>
    </cofactor>
    <text evidence="7">Binds 1 [2Fe-2S] cluster.</text>
</comment>
<feature type="binding site" evidence="7">
    <location>
        <position position="126"/>
    </location>
    <ligand>
        <name>[2Fe-2S] cluster</name>
        <dbReference type="ChEBI" id="CHEBI:190135"/>
    </ligand>
</feature>
<keyword evidence="4 7" id="KW-0408">Iron</keyword>
<gene>
    <name evidence="8" type="ORF">OMAG_001280</name>
</gene>